<evidence type="ECO:0000256" key="16">
    <source>
        <dbReference type="RuleBase" id="RU003692"/>
    </source>
</evidence>
<keyword evidence="6 16" id="KW-0285">Flavoprotein</keyword>
<feature type="binding site" evidence="14">
    <location>
        <position position="58"/>
    </location>
    <ligand>
        <name>FAD</name>
        <dbReference type="ChEBI" id="CHEBI:57692"/>
    </ligand>
</feature>
<dbReference type="PRINTS" id="PR00411">
    <property type="entry name" value="PNDRDTASEI"/>
</dbReference>
<reference evidence="19 20" key="1">
    <citation type="submission" date="2018-06" db="EMBL/GenBank/DDBJ databases">
        <authorList>
            <consortium name="Pathogen Informatics"/>
            <person name="Doyle S."/>
        </authorList>
    </citation>
    <scope>NUCLEOTIDE SEQUENCE [LARGE SCALE GENOMIC DNA]</scope>
    <source>
        <strain evidence="19 20">NCTC13337</strain>
    </source>
</reference>
<keyword evidence="8 16" id="KW-0560">Oxidoreductase</keyword>
<feature type="binding site" evidence="14">
    <location>
        <position position="212"/>
    </location>
    <ligand>
        <name>NAD(+)</name>
        <dbReference type="ChEBI" id="CHEBI:57540"/>
    </ligand>
</feature>
<dbReference type="PIRSF" id="PIRSF000350">
    <property type="entry name" value="Mercury_reductase_MerA"/>
    <property type="match status" value="1"/>
</dbReference>
<proteinExistence type="inferred from homology"/>
<feature type="disulfide bond" description="Redox-active" evidence="15">
    <location>
        <begin position="49"/>
        <end position="54"/>
    </location>
</feature>
<evidence type="ECO:0000256" key="6">
    <source>
        <dbReference type="ARBA" id="ARBA00022630"/>
    </source>
</evidence>
<dbReference type="PRINTS" id="PR00368">
    <property type="entry name" value="FADPNR"/>
</dbReference>
<evidence type="ECO:0000256" key="15">
    <source>
        <dbReference type="PIRSR" id="PIRSR000350-4"/>
    </source>
</evidence>
<keyword evidence="11 16" id="KW-0676">Redox-active center</keyword>
<evidence type="ECO:0000256" key="12">
    <source>
        <dbReference type="ARBA" id="ARBA00049187"/>
    </source>
</evidence>
<protein>
    <recommendedName>
        <fullName evidence="4 16">Dihydrolipoyl dehydrogenase</fullName>
        <ecNumber evidence="3 16">1.8.1.4</ecNumber>
    </recommendedName>
</protein>
<dbReference type="InterPro" id="IPR050151">
    <property type="entry name" value="Class-I_Pyr_Nuc-Dis_Oxidored"/>
</dbReference>
<accession>A0A380MUD3</accession>
<dbReference type="InterPro" id="IPR004099">
    <property type="entry name" value="Pyr_nucl-diS_OxRdtase_dimer"/>
</dbReference>
<feature type="active site" description="Proton acceptor" evidence="13">
    <location>
        <position position="452"/>
    </location>
</feature>
<comment type="similarity">
    <text evidence="2 16">Belongs to the class-I pyridine nucleotide-disulfide oxidoreductase family.</text>
</comment>
<feature type="binding site" evidence="14">
    <location>
        <position position="122"/>
    </location>
    <ligand>
        <name>FAD</name>
        <dbReference type="ChEBI" id="CHEBI:57692"/>
    </ligand>
</feature>
<evidence type="ECO:0000256" key="2">
    <source>
        <dbReference type="ARBA" id="ARBA00007532"/>
    </source>
</evidence>
<comment type="cofactor">
    <cofactor evidence="14 16">
        <name>FAD</name>
        <dbReference type="ChEBI" id="CHEBI:57692"/>
    </cofactor>
    <text evidence="14 16">Binds 1 FAD per subunit.</text>
</comment>
<dbReference type="EC" id="1.8.1.4" evidence="3 16"/>
<evidence type="ECO:0000256" key="4">
    <source>
        <dbReference type="ARBA" id="ARBA00016961"/>
    </source>
</evidence>
<dbReference type="NCBIfam" id="TIGR01350">
    <property type="entry name" value="lipoamide_DH"/>
    <property type="match status" value="1"/>
</dbReference>
<name>A0A380MUD3_9GAMM</name>
<dbReference type="GO" id="GO:0050660">
    <property type="term" value="F:flavin adenine dinucleotide binding"/>
    <property type="evidence" value="ECO:0007669"/>
    <property type="project" value="InterPro"/>
</dbReference>
<evidence type="ECO:0000256" key="10">
    <source>
        <dbReference type="ARBA" id="ARBA00023157"/>
    </source>
</evidence>
<feature type="binding site" evidence="14">
    <location>
        <begin position="326"/>
        <end position="329"/>
    </location>
    <ligand>
        <name>FAD</name>
        <dbReference type="ChEBI" id="CHEBI:57692"/>
    </ligand>
</feature>
<gene>
    <name evidence="19" type="primary">lpd</name>
    <name evidence="19" type="ORF">NCTC13337_01432</name>
</gene>
<dbReference type="Gene3D" id="3.50.50.60">
    <property type="entry name" value="FAD/NAD(P)-binding domain"/>
    <property type="match status" value="2"/>
</dbReference>
<dbReference type="InterPro" id="IPR036188">
    <property type="entry name" value="FAD/NAD-bd_sf"/>
</dbReference>
<dbReference type="RefSeq" id="WP_072575660.1">
    <property type="nucleotide sequence ID" value="NZ_LWHB01000018.1"/>
</dbReference>
<dbReference type="PANTHER" id="PTHR22912">
    <property type="entry name" value="DISULFIDE OXIDOREDUCTASE"/>
    <property type="match status" value="1"/>
</dbReference>
<evidence type="ECO:0000256" key="9">
    <source>
        <dbReference type="ARBA" id="ARBA00023027"/>
    </source>
</evidence>
<dbReference type="SUPFAM" id="SSF51905">
    <property type="entry name" value="FAD/NAD(P)-binding domain"/>
    <property type="match status" value="1"/>
</dbReference>
<dbReference type="FunFam" id="3.30.390.30:FF:000001">
    <property type="entry name" value="Dihydrolipoyl dehydrogenase"/>
    <property type="match status" value="1"/>
</dbReference>
<dbReference type="InterPro" id="IPR001100">
    <property type="entry name" value="Pyr_nuc-diS_OxRdtase"/>
</dbReference>
<evidence type="ECO:0000259" key="18">
    <source>
        <dbReference type="Pfam" id="PF07992"/>
    </source>
</evidence>
<keyword evidence="14" id="KW-0547">Nucleotide-binding</keyword>
<evidence type="ECO:0000256" key="5">
    <source>
        <dbReference type="ARBA" id="ARBA00022490"/>
    </source>
</evidence>
<evidence type="ECO:0000256" key="11">
    <source>
        <dbReference type="ARBA" id="ARBA00023284"/>
    </source>
</evidence>
<dbReference type="InterPro" id="IPR012999">
    <property type="entry name" value="Pyr_OxRdtase_I_AS"/>
</dbReference>
<evidence type="ECO:0000256" key="1">
    <source>
        <dbReference type="ARBA" id="ARBA00004496"/>
    </source>
</evidence>
<dbReference type="AlphaFoldDB" id="A0A380MUD3"/>
<dbReference type="Pfam" id="PF07992">
    <property type="entry name" value="Pyr_redox_2"/>
    <property type="match status" value="1"/>
</dbReference>
<comment type="subcellular location">
    <subcellularLocation>
        <location evidence="1">Cytoplasm</location>
    </subcellularLocation>
</comment>
<keyword evidence="10" id="KW-1015">Disulfide bond</keyword>
<dbReference type="EMBL" id="UHIC01000001">
    <property type="protein sequence ID" value="SUO95533.1"/>
    <property type="molecule type" value="Genomic_DNA"/>
</dbReference>
<dbReference type="InterPro" id="IPR006258">
    <property type="entry name" value="Lipoamide_DH"/>
</dbReference>
<feature type="binding site" evidence="14">
    <location>
        <position position="279"/>
    </location>
    <ligand>
        <name>NAD(+)</name>
        <dbReference type="ChEBI" id="CHEBI:57540"/>
    </ligand>
</feature>
<comment type="catalytic activity">
    <reaction evidence="12 16">
        <text>N(6)-[(R)-dihydrolipoyl]-L-lysyl-[protein] + NAD(+) = N(6)-[(R)-lipoyl]-L-lysyl-[protein] + NADH + H(+)</text>
        <dbReference type="Rhea" id="RHEA:15045"/>
        <dbReference type="Rhea" id="RHEA-COMP:10474"/>
        <dbReference type="Rhea" id="RHEA-COMP:10475"/>
        <dbReference type="ChEBI" id="CHEBI:15378"/>
        <dbReference type="ChEBI" id="CHEBI:57540"/>
        <dbReference type="ChEBI" id="CHEBI:57945"/>
        <dbReference type="ChEBI" id="CHEBI:83099"/>
        <dbReference type="ChEBI" id="CHEBI:83100"/>
        <dbReference type="EC" id="1.8.1.4"/>
    </reaction>
</comment>
<sequence>MSKKYDVIVIGGGPGGYVAAIRSAQLGFKTACVEMWKDEEGKDRLGGTCLNVGCIPSKALLESSALFHKAEHEFATHGIQASNVSIDVEAMITRKNTIVEQLTGGISQLFQANGIDWLKGKGKLRANKRVEVESHDGKTESYQAEKGVILAFGSLPIDIPVAKMDGEHIVSSTGALDFNSVPKRLGVIGAGVIGLELGSVWQSLGAEVTIFEAMDDFLSMADRQLAKEAERTFKKQGLNILLGTKVKSATVNNNIVRVTYETKEGEQTAEFDKLLVAVGRKPNTSAELVEGTKVAINERGFIEVDEHCRTAEPNVFAIGDCVRGPMLAHKAEEEGIMAAEILAGQAGHVRYDIIPSVIYTHPEMAWIGKTEEQLKVEGVDYIKGDFPFAANGRAKAMNAASGFVKILCDAETDEILGAHIIGPCASEMIHELIVAMEFYAAGEDLARIMHAHPTLSEAVHEAALAVSGQAIHKVNPKRK</sequence>
<evidence type="ECO:0000256" key="7">
    <source>
        <dbReference type="ARBA" id="ARBA00022827"/>
    </source>
</evidence>
<dbReference type="InterPro" id="IPR023753">
    <property type="entry name" value="FAD/NAD-binding_dom"/>
</dbReference>
<dbReference type="Proteomes" id="UP000254601">
    <property type="component" value="Unassembled WGS sequence"/>
</dbReference>
<evidence type="ECO:0000256" key="8">
    <source>
        <dbReference type="ARBA" id="ARBA00023002"/>
    </source>
</evidence>
<keyword evidence="7 14" id="KW-0274">FAD</keyword>
<organism evidence="19 20">
    <name type="scientific">Suttonella ornithocola</name>
    <dbReference type="NCBI Taxonomy" id="279832"/>
    <lineage>
        <taxon>Bacteria</taxon>
        <taxon>Pseudomonadati</taxon>
        <taxon>Pseudomonadota</taxon>
        <taxon>Gammaproteobacteria</taxon>
        <taxon>Cardiobacteriales</taxon>
        <taxon>Cardiobacteriaceae</taxon>
        <taxon>Suttonella</taxon>
    </lineage>
</organism>
<dbReference type="Pfam" id="PF02852">
    <property type="entry name" value="Pyr_redox_dim"/>
    <property type="match status" value="1"/>
</dbReference>
<evidence type="ECO:0000313" key="20">
    <source>
        <dbReference type="Proteomes" id="UP000254601"/>
    </source>
</evidence>
<feature type="domain" description="Pyridine nucleotide-disulphide oxidoreductase dimerisation" evidence="17">
    <location>
        <begin position="354"/>
        <end position="463"/>
    </location>
</feature>
<dbReference type="PANTHER" id="PTHR22912:SF224">
    <property type="entry name" value="DIHYDROLIPOYL DEHYDROGENASE"/>
    <property type="match status" value="1"/>
</dbReference>
<keyword evidence="5" id="KW-0963">Cytoplasm</keyword>
<evidence type="ECO:0000313" key="19">
    <source>
        <dbReference type="EMBL" id="SUO95533.1"/>
    </source>
</evidence>
<evidence type="ECO:0000259" key="17">
    <source>
        <dbReference type="Pfam" id="PF02852"/>
    </source>
</evidence>
<feature type="domain" description="FAD/NAD(P)-binding" evidence="18">
    <location>
        <begin position="5"/>
        <end position="335"/>
    </location>
</feature>
<dbReference type="SUPFAM" id="SSF55424">
    <property type="entry name" value="FAD/NAD-linked reductases, dimerisation (C-terminal) domain"/>
    <property type="match status" value="1"/>
</dbReference>
<dbReference type="Gene3D" id="3.30.390.30">
    <property type="match status" value="1"/>
</dbReference>
<dbReference type="PROSITE" id="PS00076">
    <property type="entry name" value="PYRIDINE_REDOX_1"/>
    <property type="match status" value="1"/>
</dbReference>
<evidence type="ECO:0000256" key="13">
    <source>
        <dbReference type="PIRSR" id="PIRSR000350-2"/>
    </source>
</evidence>
<feature type="binding site" evidence="14">
    <location>
        <position position="320"/>
    </location>
    <ligand>
        <name>FAD</name>
        <dbReference type="ChEBI" id="CHEBI:57692"/>
    </ligand>
</feature>
<dbReference type="OrthoDB" id="9800167at2"/>
<dbReference type="GO" id="GO:0005737">
    <property type="term" value="C:cytoplasm"/>
    <property type="evidence" value="ECO:0007669"/>
    <property type="project" value="UniProtKB-SubCell"/>
</dbReference>
<dbReference type="GO" id="GO:0006103">
    <property type="term" value="P:2-oxoglutarate metabolic process"/>
    <property type="evidence" value="ECO:0007669"/>
    <property type="project" value="TreeGrafter"/>
</dbReference>
<feature type="binding site" evidence="14">
    <location>
        <begin position="189"/>
        <end position="196"/>
    </location>
    <ligand>
        <name>NAD(+)</name>
        <dbReference type="ChEBI" id="CHEBI:57540"/>
    </ligand>
</feature>
<dbReference type="InterPro" id="IPR016156">
    <property type="entry name" value="FAD/NAD-linked_Rdtase_dimer_sf"/>
</dbReference>
<evidence type="ECO:0000256" key="14">
    <source>
        <dbReference type="PIRSR" id="PIRSR000350-3"/>
    </source>
</evidence>
<dbReference type="GO" id="GO:0004148">
    <property type="term" value="F:dihydrolipoyl dehydrogenase (NADH) activity"/>
    <property type="evidence" value="ECO:0007669"/>
    <property type="project" value="UniProtKB-EC"/>
</dbReference>
<keyword evidence="9 14" id="KW-0520">NAD</keyword>
<comment type="miscellaneous">
    <text evidence="16">The active site is a redox-active disulfide bond.</text>
</comment>
<evidence type="ECO:0000256" key="3">
    <source>
        <dbReference type="ARBA" id="ARBA00012608"/>
    </source>
</evidence>
<keyword evidence="20" id="KW-1185">Reference proteome</keyword>